<gene>
    <name evidence="2" type="ORF">ABL_08449</name>
</gene>
<organism evidence="2 3">
    <name type="scientific">Aspergillus niger</name>
    <dbReference type="NCBI Taxonomy" id="5061"/>
    <lineage>
        <taxon>Eukaryota</taxon>
        <taxon>Fungi</taxon>
        <taxon>Dikarya</taxon>
        <taxon>Ascomycota</taxon>
        <taxon>Pezizomycotina</taxon>
        <taxon>Eurotiomycetes</taxon>
        <taxon>Eurotiomycetidae</taxon>
        <taxon>Eurotiales</taxon>
        <taxon>Aspergillaceae</taxon>
        <taxon>Aspergillus</taxon>
        <taxon>Aspergillus subgen. Circumdati</taxon>
    </lineage>
</organism>
<dbReference type="PaxDb" id="5061-CADANGAP00007454"/>
<name>A0A124BYJ7_ASPNG</name>
<evidence type="ECO:0000313" key="3">
    <source>
        <dbReference type="Proteomes" id="UP000068243"/>
    </source>
</evidence>
<reference evidence="3" key="1">
    <citation type="journal article" date="2016" name="Genome Announc.">
        <title>Draft genome sequence of Aspergillus niger strain An76.</title>
        <authorList>
            <person name="Gong W."/>
            <person name="Cheng Z."/>
            <person name="Zhang H."/>
            <person name="Liu L."/>
            <person name="Gao P."/>
            <person name="Wang L."/>
        </authorList>
    </citation>
    <scope>NUCLEOTIDE SEQUENCE [LARGE SCALE GENOMIC DNA]</scope>
    <source>
        <strain evidence="3">An76</strain>
    </source>
</reference>
<comment type="caution">
    <text evidence="2">The sequence shown here is derived from an EMBL/GenBank/DDBJ whole genome shotgun (WGS) entry which is preliminary data.</text>
</comment>
<sequence length="185" mass="20206">MKASFTTTILSSLAAIGSVAANPLRPLGDLVKRNPDGNFTLYAYGLASEPVKLFYADGLAYFGTASDWTYGSVVTDITMTYSNDEVFAEALTEGVTLPDDTLLYIRPNADEVTEVGFTGDDTPSDAVTDQWIWYGGWIMYESDSGELFDTFYVKDTNVSTVWQLFWVPEGVSSSGYTSANVRDVA</sequence>
<evidence type="ECO:0000256" key="1">
    <source>
        <dbReference type="SAM" id="SignalP"/>
    </source>
</evidence>
<evidence type="ECO:0000313" key="2">
    <source>
        <dbReference type="EMBL" id="GAQ45788.1"/>
    </source>
</evidence>
<dbReference type="OMA" id="IMYESDS"/>
<accession>A0A124BYJ7</accession>
<feature type="chain" id="PRO_5007170336" evidence="1">
    <location>
        <begin position="22"/>
        <end position="185"/>
    </location>
</feature>
<dbReference type="VEuPathDB" id="FungiDB:An09g00510"/>
<dbReference type="VEuPathDB" id="FungiDB:ASPNIDRAFT2_1130192"/>
<proteinExistence type="predicted"/>
<dbReference type="VEuPathDB" id="FungiDB:ATCC64974_6270"/>
<dbReference type="VEuPathDB" id="FungiDB:M747DRAFT_248318"/>
<dbReference type="Proteomes" id="UP000068243">
    <property type="component" value="Unassembled WGS sequence"/>
</dbReference>
<feature type="signal peptide" evidence="1">
    <location>
        <begin position="1"/>
        <end position="21"/>
    </location>
</feature>
<keyword evidence="1" id="KW-0732">Signal</keyword>
<protein>
    <submittedName>
        <fullName evidence="2">Similar to An09g00510</fullName>
    </submittedName>
</protein>
<dbReference type="OrthoDB" id="5230873at2759"/>
<dbReference type="EMBL" id="BCMY01000018">
    <property type="protein sequence ID" value="GAQ45788.1"/>
    <property type="molecule type" value="Genomic_DNA"/>
</dbReference>
<dbReference type="AlphaFoldDB" id="A0A124BYJ7"/>